<dbReference type="EMBL" id="CP016172">
    <property type="protein sequence ID" value="ANN76814.1"/>
    <property type="molecule type" value="Genomic_DNA"/>
</dbReference>
<organism evidence="1 2">
    <name type="scientific">Bordetella flabilis</name>
    <dbReference type="NCBI Taxonomy" id="463014"/>
    <lineage>
        <taxon>Bacteria</taxon>
        <taxon>Pseudomonadati</taxon>
        <taxon>Pseudomonadota</taxon>
        <taxon>Betaproteobacteria</taxon>
        <taxon>Burkholderiales</taxon>
        <taxon>Alcaligenaceae</taxon>
        <taxon>Bordetella</taxon>
    </lineage>
</organism>
<sequence>MDLWREKFADCSDWIEAALQYTGGTHTLSDIEDGVEAGHFQLWPGKRAVIVTEIVVYPRLKACQFFLAGGDLDELKEMVPCVEAWAKDLGCTRMTLAGRRGWERSFLKGLGYVPKWTVLGKELQNG</sequence>
<evidence type="ECO:0000313" key="2">
    <source>
        <dbReference type="Proteomes" id="UP000091926"/>
    </source>
</evidence>
<evidence type="ECO:0008006" key="3">
    <source>
        <dbReference type="Google" id="ProtNLM"/>
    </source>
</evidence>
<dbReference type="STRING" id="463014.BAU07_06525"/>
<protein>
    <recommendedName>
        <fullName evidence="3">N-acetyltransferase domain-containing protein</fullName>
    </recommendedName>
</protein>
<dbReference type="AlphaFoldDB" id="A0A193GC13"/>
<evidence type="ECO:0000313" key="1">
    <source>
        <dbReference type="EMBL" id="ANN76814.1"/>
    </source>
</evidence>
<dbReference type="KEGG" id="bfz:BAU07_06525"/>
<reference evidence="1 2" key="1">
    <citation type="submission" date="2016-06" db="EMBL/GenBank/DDBJ databases">
        <title>Complete genome sequences of Bordetella bronchialis and Bordetella flabilis.</title>
        <authorList>
            <person name="LiPuma J.J."/>
            <person name="Spilker T."/>
        </authorList>
    </citation>
    <scope>NUCLEOTIDE SEQUENCE [LARGE SCALE GENOMIC DNA]</scope>
    <source>
        <strain evidence="1 2">AU10664</strain>
    </source>
</reference>
<keyword evidence="2" id="KW-1185">Reference proteome</keyword>
<accession>A0A193GC13</accession>
<gene>
    <name evidence="1" type="ORF">BAU07_06525</name>
</gene>
<dbReference type="Proteomes" id="UP000091926">
    <property type="component" value="Chromosome"/>
</dbReference>
<proteinExistence type="predicted"/>
<name>A0A193GC13_9BORD</name>